<keyword evidence="4" id="KW-1185">Reference proteome</keyword>
<dbReference type="InterPro" id="IPR002611">
    <property type="entry name" value="IstB_ATP-bd"/>
</dbReference>
<feature type="region of interest" description="Disordered" evidence="1">
    <location>
        <begin position="250"/>
        <end position="309"/>
    </location>
</feature>
<feature type="domain" description="IstB-like ATP-binding" evidence="2">
    <location>
        <begin position="73"/>
        <end position="163"/>
    </location>
</feature>
<protein>
    <recommendedName>
        <fullName evidence="2">IstB-like ATP-binding domain-containing protein</fullName>
    </recommendedName>
</protein>
<gene>
    <name evidence="3" type="ORF">Sspor_04400</name>
</gene>
<evidence type="ECO:0000313" key="3">
    <source>
        <dbReference type="EMBL" id="GHI74879.1"/>
    </source>
</evidence>
<feature type="compositionally biased region" description="Basic and acidic residues" evidence="1">
    <location>
        <begin position="294"/>
        <end position="308"/>
    </location>
</feature>
<sequence length="346" mass="38705">MSPRWDEVDVDIELETLAVWDERTALSLAPLAGADLMPAAPVVPIPRPARRPEHPDHAGAGATTQEPQTRSSSKSIARYGRVDLLCTDELGCTELDHRGAELLFQVLTGREERNSVAIASNESFSGWTKTFTDPRPCSAIVDRLTFNGTIIEAGTDSYRLATTRARAEEPAKAGRPPRQLTRDAGLPARPGPELTRRETLAPQPVLGIDDPLGLDHHERSRCWFIERTRPFDMVGLPAERRPVVPEIGVVPGQHASPPEELSTSAAGLSDQRCKDPHRHPGVSREVPHLRRTRSRGEHHREVEVEVPHRRGQRPFRPCRREHAHVLRRQQIEYPLFQTISTEALLR</sequence>
<evidence type="ECO:0000313" key="4">
    <source>
        <dbReference type="Proteomes" id="UP000608522"/>
    </source>
</evidence>
<feature type="region of interest" description="Disordered" evidence="1">
    <location>
        <begin position="166"/>
        <end position="194"/>
    </location>
</feature>
<feature type="compositionally biased region" description="Polar residues" evidence="1">
    <location>
        <begin position="62"/>
        <end position="75"/>
    </location>
</feature>
<dbReference type="InterPro" id="IPR027417">
    <property type="entry name" value="P-loop_NTPase"/>
</dbReference>
<evidence type="ECO:0000259" key="2">
    <source>
        <dbReference type="Pfam" id="PF01695"/>
    </source>
</evidence>
<name>A0ABQ3T3C3_9ACTN</name>
<evidence type="ECO:0000256" key="1">
    <source>
        <dbReference type="SAM" id="MobiDB-lite"/>
    </source>
</evidence>
<proteinExistence type="predicted"/>
<comment type="caution">
    <text evidence="3">The sequence shown here is derived from an EMBL/GenBank/DDBJ whole genome shotgun (WGS) entry which is preliminary data.</text>
</comment>
<accession>A0ABQ3T3C3</accession>
<dbReference type="Gene3D" id="3.40.50.300">
    <property type="entry name" value="P-loop containing nucleotide triphosphate hydrolases"/>
    <property type="match status" value="1"/>
</dbReference>
<feature type="region of interest" description="Disordered" evidence="1">
    <location>
        <begin position="42"/>
        <end position="75"/>
    </location>
</feature>
<dbReference type="EMBL" id="BNED01000003">
    <property type="protein sequence ID" value="GHI74879.1"/>
    <property type="molecule type" value="Genomic_DNA"/>
</dbReference>
<dbReference type="Proteomes" id="UP000608522">
    <property type="component" value="Unassembled WGS sequence"/>
</dbReference>
<dbReference type="Pfam" id="PF01695">
    <property type="entry name" value="IstB_IS21"/>
    <property type="match status" value="1"/>
</dbReference>
<reference evidence="4" key="1">
    <citation type="submission" date="2023-07" db="EMBL/GenBank/DDBJ databases">
        <title>Whole genome shotgun sequence of Streptomyces spororaveus NBRC 15456.</title>
        <authorList>
            <person name="Komaki H."/>
            <person name="Tamura T."/>
        </authorList>
    </citation>
    <scope>NUCLEOTIDE SEQUENCE [LARGE SCALE GENOMIC DNA]</scope>
    <source>
        <strain evidence="4">NBRC 15456</strain>
    </source>
</reference>
<organism evidence="3 4">
    <name type="scientific">Streptomyces spororaveus</name>
    <dbReference type="NCBI Taxonomy" id="284039"/>
    <lineage>
        <taxon>Bacteria</taxon>
        <taxon>Bacillati</taxon>
        <taxon>Actinomycetota</taxon>
        <taxon>Actinomycetes</taxon>
        <taxon>Kitasatosporales</taxon>
        <taxon>Streptomycetaceae</taxon>
        <taxon>Streptomyces</taxon>
    </lineage>
</organism>